<name>A0A1A6DUY6_9BURK</name>
<dbReference type="InterPro" id="IPR006197">
    <property type="entry name" value="Peptidase_S24_LexA"/>
</dbReference>
<dbReference type="EC" id="3.4.21.88" evidence="10"/>
<evidence type="ECO:0000313" key="10">
    <source>
        <dbReference type="EMBL" id="TSE37632.1"/>
    </source>
</evidence>
<dbReference type="InterPro" id="IPR050077">
    <property type="entry name" value="LexA_repressor"/>
</dbReference>
<dbReference type="AlphaFoldDB" id="A0A1A6DUY6"/>
<evidence type="ECO:0000313" key="12">
    <source>
        <dbReference type="Proteomes" id="UP000316388"/>
    </source>
</evidence>
<evidence type="ECO:0000313" key="11">
    <source>
        <dbReference type="Proteomes" id="UP000091969"/>
    </source>
</evidence>
<organism evidence="9 11">
    <name type="scientific">Tepidimonas fonticaldi</name>
    <dbReference type="NCBI Taxonomy" id="1101373"/>
    <lineage>
        <taxon>Bacteria</taxon>
        <taxon>Pseudomonadati</taxon>
        <taxon>Pseudomonadota</taxon>
        <taxon>Betaproteobacteria</taxon>
        <taxon>Burkholderiales</taxon>
        <taxon>Tepidimonas</taxon>
    </lineage>
</organism>
<dbReference type="STRING" id="1101373.A9O67_07140"/>
<dbReference type="Proteomes" id="UP000316388">
    <property type="component" value="Unassembled WGS sequence"/>
</dbReference>
<evidence type="ECO:0000256" key="6">
    <source>
        <dbReference type="ARBA" id="ARBA00023236"/>
    </source>
</evidence>
<protein>
    <submittedName>
        <fullName evidence="9">LexA family transcriptional regulator</fullName>
    </submittedName>
    <submittedName>
        <fullName evidence="10">LexA repressor</fullName>
        <ecNumber evidence="10">3.4.21.88</ecNumber>
    </submittedName>
</protein>
<dbReference type="InterPro" id="IPR036388">
    <property type="entry name" value="WH-like_DNA-bd_sf"/>
</dbReference>
<dbReference type="Pfam" id="PF00717">
    <property type="entry name" value="Peptidase_S24"/>
    <property type="match status" value="1"/>
</dbReference>
<dbReference type="Gene3D" id="1.10.10.10">
    <property type="entry name" value="Winged helix-like DNA-binding domain superfamily/Winged helix DNA-binding domain"/>
    <property type="match status" value="1"/>
</dbReference>
<dbReference type="Proteomes" id="UP000091969">
    <property type="component" value="Unassembled WGS sequence"/>
</dbReference>
<keyword evidence="4 7" id="KW-0068">Autocatalytic cleavage</keyword>
<proteinExistence type="inferred from homology"/>
<keyword evidence="2" id="KW-0227">DNA damage</keyword>
<dbReference type="GO" id="GO:0006355">
    <property type="term" value="P:regulation of DNA-templated transcription"/>
    <property type="evidence" value="ECO:0007669"/>
    <property type="project" value="InterPro"/>
</dbReference>
<dbReference type="InterPro" id="IPR039418">
    <property type="entry name" value="LexA-like"/>
</dbReference>
<dbReference type="RefSeq" id="WP_068609461.1">
    <property type="nucleotide sequence ID" value="NZ_LZDH01000056.1"/>
</dbReference>
<dbReference type="Gene3D" id="2.10.109.10">
    <property type="entry name" value="Umud Fragment, subunit A"/>
    <property type="match status" value="1"/>
</dbReference>
<sequence length="192" mass="21077">MSDDQHLNALRVYWKAHKAFPSMARLADVLGLSSSGGVFKVIGRLVDAGYLERVDGRIAPTRQFFALPVLGQVRAGLPQPEDQSAGLESVGVEDYLIRHPERTVFCRVRGDSMKDAGMLDGDMLVVERNRPTKPGDIVVAVVDNELTVKHLYPLKGAAGWVLKPANPDYPDIIAHQSLEVLGVVVGVFRRHD</sequence>
<comment type="similarity">
    <text evidence="1 7">Belongs to the peptidase S24 family.</text>
</comment>
<dbReference type="EMBL" id="LZDH01000056">
    <property type="protein sequence ID" value="OBS30737.1"/>
    <property type="molecule type" value="Genomic_DNA"/>
</dbReference>
<dbReference type="PANTHER" id="PTHR33516:SF2">
    <property type="entry name" value="LEXA REPRESSOR-RELATED"/>
    <property type="match status" value="1"/>
</dbReference>
<evidence type="ECO:0000256" key="2">
    <source>
        <dbReference type="ARBA" id="ARBA00022763"/>
    </source>
</evidence>
<accession>A0A1A6DUY6</accession>
<dbReference type="PRINTS" id="PR00726">
    <property type="entry name" value="LEXASERPTASE"/>
</dbReference>
<dbReference type="InterPro" id="IPR036390">
    <property type="entry name" value="WH_DNA-bd_sf"/>
</dbReference>
<dbReference type="GO" id="GO:0009432">
    <property type="term" value="P:SOS response"/>
    <property type="evidence" value="ECO:0007669"/>
    <property type="project" value="UniProtKB-KW"/>
</dbReference>
<feature type="domain" description="Peptidase S24/S26A/S26B/S26C" evidence="8">
    <location>
        <begin position="68"/>
        <end position="185"/>
    </location>
</feature>
<comment type="caution">
    <text evidence="9">The sequence shown here is derived from an EMBL/GenBank/DDBJ whole genome shotgun (WGS) entry which is preliminary data.</text>
</comment>
<evidence type="ECO:0000256" key="1">
    <source>
        <dbReference type="ARBA" id="ARBA00007484"/>
    </source>
</evidence>
<keyword evidence="6" id="KW-0742">SOS response</keyword>
<dbReference type="GO" id="GO:0003677">
    <property type="term" value="F:DNA binding"/>
    <property type="evidence" value="ECO:0007669"/>
    <property type="project" value="InterPro"/>
</dbReference>
<dbReference type="PANTHER" id="PTHR33516">
    <property type="entry name" value="LEXA REPRESSOR"/>
    <property type="match status" value="1"/>
</dbReference>
<keyword evidence="5" id="KW-0234">DNA repair</keyword>
<reference evidence="9 11" key="1">
    <citation type="submission" date="2016-06" db="EMBL/GenBank/DDBJ databases">
        <title>Genome sequence of Tepidimonas fonticaldi PL17.</title>
        <authorList>
            <person name="Pinnaka A.K."/>
        </authorList>
    </citation>
    <scope>NUCLEOTIDE SEQUENCE [LARGE SCALE GENOMIC DNA]</scope>
    <source>
        <strain evidence="9 11">PL17</strain>
    </source>
</reference>
<evidence type="ECO:0000256" key="3">
    <source>
        <dbReference type="ARBA" id="ARBA00022801"/>
    </source>
</evidence>
<dbReference type="CDD" id="cd06529">
    <property type="entry name" value="S24_LexA-like"/>
    <property type="match status" value="1"/>
</dbReference>
<dbReference type="EMBL" id="VJOO01000005">
    <property type="protein sequence ID" value="TSE37632.1"/>
    <property type="molecule type" value="Genomic_DNA"/>
</dbReference>
<dbReference type="InterPro" id="IPR015927">
    <property type="entry name" value="Peptidase_S24_S26A/B/C"/>
</dbReference>
<evidence type="ECO:0000256" key="5">
    <source>
        <dbReference type="ARBA" id="ARBA00023204"/>
    </source>
</evidence>
<dbReference type="GO" id="GO:0004252">
    <property type="term" value="F:serine-type endopeptidase activity"/>
    <property type="evidence" value="ECO:0007669"/>
    <property type="project" value="UniProtKB-EC"/>
</dbReference>
<evidence type="ECO:0000313" key="9">
    <source>
        <dbReference type="EMBL" id="OBS30737.1"/>
    </source>
</evidence>
<dbReference type="InterPro" id="IPR036286">
    <property type="entry name" value="LexA/Signal_pep-like_sf"/>
</dbReference>
<evidence type="ECO:0000256" key="4">
    <source>
        <dbReference type="ARBA" id="ARBA00022813"/>
    </source>
</evidence>
<keyword evidence="11" id="KW-1185">Reference proteome</keyword>
<reference evidence="10 12" key="2">
    <citation type="submission" date="2019-07" db="EMBL/GenBank/DDBJ databases">
        <title>Tepidimonas fonticaldi AT-A2 draft genome.</title>
        <authorList>
            <person name="Da Costa M.S."/>
            <person name="Froufe H.J.C."/>
            <person name="Egas C."/>
            <person name="Albuquerque L."/>
        </authorList>
    </citation>
    <scope>NUCLEOTIDE SEQUENCE [LARGE SCALE GENOMIC DNA]</scope>
    <source>
        <strain evidence="10 12">AT-A2</strain>
    </source>
</reference>
<dbReference type="SUPFAM" id="SSF46785">
    <property type="entry name" value="Winged helix' DNA-binding domain"/>
    <property type="match status" value="1"/>
</dbReference>
<gene>
    <name evidence="10" type="primary">lexA_1</name>
    <name evidence="9" type="ORF">A9O67_07140</name>
    <name evidence="10" type="ORF">Tfont_00924</name>
</gene>
<evidence type="ECO:0000259" key="8">
    <source>
        <dbReference type="Pfam" id="PF00717"/>
    </source>
</evidence>
<dbReference type="GO" id="GO:0006281">
    <property type="term" value="P:DNA repair"/>
    <property type="evidence" value="ECO:0007669"/>
    <property type="project" value="UniProtKB-KW"/>
</dbReference>
<dbReference type="SUPFAM" id="SSF51306">
    <property type="entry name" value="LexA/Signal peptidase"/>
    <property type="match status" value="1"/>
</dbReference>
<keyword evidence="3 7" id="KW-0378">Hydrolase</keyword>
<evidence type="ECO:0000256" key="7">
    <source>
        <dbReference type="RuleBase" id="RU003991"/>
    </source>
</evidence>
<dbReference type="OrthoDB" id="9802364at2"/>